<feature type="domain" description="Acyl-CoA dehydrogenase/oxidase C-terminal" evidence="5">
    <location>
        <begin position="275"/>
        <end position="383"/>
    </location>
</feature>
<evidence type="ECO:0000256" key="2">
    <source>
        <dbReference type="ARBA" id="ARBA00022827"/>
    </source>
</evidence>
<dbReference type="SUPFAM" id="SSF47203">
    <property type="entry name" value="Acyl-CoA dehydrogenase C-terminal domain-like"/>
    <property type="match status" value="1"/>
</dbReference>
<dbReference type="GO" id="GO:0003995">
    <property type="term" value="F:acyl-CoA dehydrogenase activity"/>
    <property type="evidence" value="ECO:0007669"/>
    <property type="project" value="TreeGrafter"/>
</dbReference>
<evidence type="ECO:0000313" key="7">
    <source>
        <dbReference type="Proteomes" id="UP000283644"/>
    </source>
</evidence>
<reference evidence="6 7" key="1">
    <citation type="submission" date="2018-09" db="EMBL/GenBank/DDBJ databases">
        <title>Genome sequencing of Nocardioides immobilis CCTCC AB 2017083 for comparison to Nocardioides silvaticus.</title>
        <authorList>
            <person name="Li C."/>
            <person name="Wang G."/>
        </authorList>
    </citation>
    <scope>NUCLEOTIDE SEQUENCE [LARGE SCALE GENOMIC DNA]</scope>
    <source>
        <strain evidence="6 7">CCTCC AB 2017083</strain>
    </source>
</reference>
<dbReference type="AlphaFoldDB" id="A0A417Y0W9"/>
<dbReference type="PANTHER" id="PTHR43884">
    <property type="entry name" value="ACYL-COA DEHYDROGENASE"/>
    <property type="match status" value="1"/>
</dbReference>
<dbReference type="InterPro" id="IPR036250">
    <property type="entry name" value="AcylCo_DH-like_C"/>
</dbReference>
<dbReference type="Proteomes" id="UP000283644">
    <property type="component" value="Unassembled WGS sequence"/>
</dbReference>
<feature type="region of interest" description="Disordered" evidence="4">
    <location>
        <begin position="1"/>
        <end position="98"/>
    </location>
</feature>
<keyword evidence="2" id="KW-0274">FAD</keyword>
<evidence type="ECO:0000256" key="4">
    <source>
        <dbReference type="SAM" id="MobiDB-lite"/>
    </source>
</evidence>
<evidence type="ECO:0000313" key="6">
    <source>
        <dbReference type="EMBL" id="RHW26214.1"/>
    </source>
</evidence>
<gene>
    <name evidence="6" type="ORF">D0Z08_14655</name>
</gene>
<dbReference type="PANTHER" id="PTHR43884:SF20">
    <property type="entry name" value="ACYL-COA DEHYDROGENASE FADE28"/>
    <property type="match status" value="1"/>
</dbReference>
<dbReference type="InterPro" id="IPR009075">
    <property type="entry name" value="AcylCo_DH/oxidase_C"/>
</dbReference>
<dbReference type="Gene3D" id="1.20.140.10">
    <property type="entry name" value="Butyryl-CoA Dehydrogenase, subunit A, domain 3"/>
    <property type="match status" value="1"/>
</dbReference>
<comment type="caution">
    <text evidence="6">The sequence shown here is derived from an EMBL/GenBank/DDBJ whole genome shotgun (WGS) entry which is preliminary data.</text>
</comment>
<proteinExistence type="predicted"/>
<keyword evidence="7" id="KW-1185">Reference proteome</keyword>
<keyword evidence="3" id="KW-0560">Oxidoreductase</keyword>
<evidence type="ECO:0000256" key="3">
    <source>
        <dbReference type="ARBA" id="ARBA00023002"/>
    </source>
</evidence>
<sequence>MGPRTGTHARGSPAGLQGRRPPEPGWAESRRRRGLPHGGDHARPGGRGGPHGPGGTESPGRPIGPARVPASRGGSLALCPGLHGGLRHDRDAEAAPGQETGVAVISRLSAEAIDLGAGVRSVLAGAGGVELVRRYLVDPASREQEIESLLQPLGLWDLDVTDSQIELEAAAEACRVGGTTALPYPIAERLASGSAGSWATLVDGPGPALIAHGDLEGPWQALDLAGRTFTVTGAGGGVVGGRLAPFLGAVEVSTSDSVDDPALAARVGTLQSWWLLGVLQRAVDDTRVYLTEREQFGRQLAQFQALRFQLADMSVAVQRSEELAKYTAWSLAHHDPSEQVVDAIALRQGLIQACETVLRGSHQLYGAMGFCDETDVSILSRLSHSVRRLPVGEEDLATLLGTMILDRGFRGPFATLGGPIEARA</sequence>
<protein>
    <submittedName>
        <fullName evidence="6">Acyl-CoA dehydrogenase</fullName>
    </submittedName>
</protein>
<keyword evidence="1" id="KW-0285">Flavoprotein</keyword>
<evidence type="ECO:0000259" key="5">
    <source>
        <dbReference type="Pfam" id="PF00441"/>
    </source>
</evidence>
<evidence type="ECO:0000256" key="1">
    <source>
        <dbReference type="ARBA" id="ARBA00022630"/>
    </source>
</evidence>
<dbReference type="Pfam" id="PF00441">
    <property type="entry name" value="Acyl-CoA_dh_1"/>
    <property type="match status" value="1"/>
</dbReference>
<feature type="compositionally biased region" description="Gly residues" evidence="4">
    <location>
        <begin position="45"/>
        <end position="57"/>
    </location>
</feature>
<dbReference type="OrthoDB" id="4614767at2"/>
<organism evidence="6 7">
    <name type="scientific">Nocardioides immobilis</name>
    <dbReference type="NCBI Taxonomy" id="2049295"/>
    <lineage>
        <taxon>Bacteria</taxon>
        <taxon>Bacillati</taxon>
        <taxon>Actinomycetota</taxon>
        <taxon>Actinomycetes</taxon>
        <taxon>Propionibacteriales</taxon>
        <taxon>Nocardioidaceae</taxon>
        <taxon>Nocardioides</taxon>
    </lineage>
</organism>
<accession>A0A417Y0W9</accession>
<dbReference type="EMBL" id="QXGH01000018">
    <property type="protein sequence ID" value="RHW26214.1"/>
    <property type="molecule type" value="Genomic_DNA"/>
</dbReference>
<name>A0A417Y0W9_9ACTN</name>